<dbReference type="GO" id="GO:0005829">
    <property type="term" value="C:cytosol"/>
    <property type="evidence" value="ECO:0007669"/>
    <property type="project" value="TreeGrafter"/>
</dbReference>
<dbReference type="PANTHER" id="PTHR30419">
    <property type="entry name" value="HTH-TYPE TRANSCRIPTIONAL REGULATOR YBHD"/>
    <property type="match status" value="1"/>
</dbReference>
<evidence type="ECO:0000313" key="7">
    <source>
        <dbReference type="Proteomes" id="UP000198607"/>
    </source>
</evidence>
<dbReference type="OrthoDB" id="5914299at2"/>
<gene>
    <name evidence="6" type="ORF">SAMN05660652_04052</name>
</gene>
<comment type="similarity">
    <text evidence="1">Belongs to the LysR transcriptional regulatory family.</text>
</comment>
<dbReference type="InterPro" id="IPR005119">
    <property type="entry name" value="LysR_subst-bd"/>
</dbReference>
<dbReference type="Gene3D" id="1.10.10.10">
    <property type="entry name" value="Winged helix-like DNA-binding domain superfamily/Winged helix DNA-binding domain"/>
    <property type="match status" value="1"/>
</dbReference>
<dbReference type="GO" id="GO:0003677">
    <property type="term" value="F:DNA binding"/>
    <property type="evidence" value="ECO:0007669"/>
    <property type="project" value="UniProtKB-KW"/>
</dbReference>
<dbReference type="Pfam" id="PF00126">
    <property type="entry name" value="HTH_1"/>
    <property type="match status" value="1"/>
</dbReference>
<dbReference type="AlphaFoldDB" id="A0A1G8NGX0"/>
<sequence>MTEKLLAARARSRLKTRQMNLLIALDEVRNIHQAAIETDMSQPAASKMLKDIEAIFGVPLFERLPRGVAPTIYGDAVIRHVRMSLSCLSQAQEAVATLQAGLSGQVNVGAIITPCPALIPQAIIRTKREAPRLCISFEVSTSNDLVARLKQGQLDFVLGRLMEQEDEPNLIYEDLSVETECVVARRDHPLMTRPDLRLEDVVDAGWILSGRGSILRNRFDMMFRRAGLEIPSNTVDTTSVLVVMNMLIHTDFLHIVPVDVAAFYMRSGEIARLPIDVPCTMENYGIIQRRDQLPAPGTHLLLKHIRDVAAEIF</sequence>
<accession>A0A1G8NGX0</accession>
<evidence type="ECO:0000256" key="3">
    <source>
        <dbReference type="ARBA" id="ARBA00023125"/>
    </source>
</evidence>
<dbReference type="InterPro" id="IPR050950">
    <property type="entry name" value="HTH-type_LysR_regulators"/>
</dbReference>
<dbReference type="PANTHER" id="PTHR30419:SF8">
    <property type="entry name" value="NITROGEN ASSIMILATION TRANSCRIPTIONAL ACTIVATOR-RELATED"/>
    <property type="match status" value="1"/>
</dbReference>
<evidence type="ECO:0000259" key="5">
    <source>
        <dbReference type="PROSITE" id="PS50931"/>
    </source>
</evidence>
<dbReference type="Pfam" id="PF03466">
    <property type="entry name" value="LysR_substrate"/>
    <property type="match status" value="1"/>
</dbReference>
<dbReference type="STRING" id="83767.SAMN05660652_04052"/>
<keyword evidence="4" id="KW-0804">Transcription</keyword>
<proteinExistence type="inferred from homology"/>
<dbReference type="InterPro" id="IPR000847">
    <property type="entry name" value="LysR_HTH_N"/>
</dbReference>
<dbReference type="GO" id="GO:0003700">
    <property type="term" value="F:DNA-binding transcription factor activity"/>
    <property type="evidence" value="ECO:0007669"/>
    <property type="project" value="InterPro"/>
</dbReference>
<evidence type="ECO:0000256" key="4">
    <source>
        <dbReference type="ARBA" id="ARBA00023163"/>
    </source>
</evidence>
<dbReference type="SUPFAM" id="SSF46785">
    <property type="entry name" value="Winged helix' DNA-binding domain"/>
    <property type="match status" value="1"/>
</dbReference>
<dbReference type="Proteomes" id="UP000198607">
    <property type="component" value="Unassembled WGS sequence"/>
</dbReference>
<name>A0A1G8NGX0_9RHOO</name>
<keyword evidence="2" id="KW-0805">Transcription regulation</keyword>
<feature type="domain" description="HTH lysR-type" evidence="5">
    <location>
        <begin position="14"/>
        <end position="71"/>
    </location>
</feature>
<dbReference type="RefSeq" id="WP_091940599.1">
    <property type="nucleotide sequence ID" value="NZ_FNCY01000030.1"/>
</dbReference>
<evidence type="ECO:0000256" key="2">
    <source>
        <dbReference type="ARBA" id="ARBA00023015"/>
    </source>
</evidence>
<dbReference type="InterPro" id="IPR036390">
    <property type="entry name" value="WH_DNA-bd_sf"/>
</dbReference>
<keyword evidence="3 6" id="KW-0238">DNA-binding</keyword>
<keyword evidence="7" id="KW-1185">Reference proteome</keyword>
<dbReference type="Gene3D" id="3.40.190.10">
    <property type="entry name" value="Periplasmic binding protein-like II"/>
    <property type="match status" value="2"/>
</dbReference>
<dbReference type="SUPFAM" id="SSF53850">
    <property type="entry name" value="Periplasmic binding protein-like II"/>
    <property type="match status" value="1"/>
</dbReference>
<dbReference type="EMBL" id="FNCY01000030">
    <property type="protein sequence ID" value="SDI79509.1"/>
    <property type="molecule type" value="Genomic_DNA"/>
</dbReference>
<dbReference type="PROSITE" id="PS50931">
    <property type="entry name" value="HTH_LYSR"/>
    <property type="match status" value="1"/>
</dbReference>
<reference evidence="6 7" key="1">
    <citation type="submission" date="2016-10" db="EMBL/GenBank/DDBJ databases">
        <authorList>
            <person name="de Groot N.N."/>
        </authorList>
    </citation>
    <scope>NUCLEOTIDE SEQUENCE [LARGE SCALE GENOMIC DNA]</scope>
    <source>
        <strain evidence="6 7">DSM 5885</strain>
    </source>
</reference>
<evidence type="ECO:0000313" key="6">
    <source>
        <dbReference type="EMBL" id="SDI79509.1"/>
    </source>
</evidence>
<protein>
    <submittedName>
        <fullName evidence="6">DNA-binding transcriptional regulator, LysR family</fullName>
    </submittedName>
</protein>
<evidence type="ECO:0000256" key="1">
    <source>
        <dbReference type="ARBA" id="ARBA00009437"/>
    </source>
</evidence>
<dbReference type="InterPro" id="IPR036388">
    <property type="entry name" value="WH-like_DNA-bd_sf"/>
</dbReference>
<organism evidence="6 7">
    <name type="scientific">Propionivibrio dicarboxylicus</name>
    <dbReference type="NCBI Taxonomy" id="83767"/>
    <lineage>
        <taxon>Bacteria</taxon>
        <taxon>Pseudomonadati</taxon>
        <taxon>Pseudomonadota</taxon>
        <taxon>Betaproteobacteria</taxon>
        <taxon>Rhodocyclales</taxon>
        <taxon>Rhodocyclaceae</taxon>
        <taxon>Propionivibrio</taxon>
    </lineage>
</organism>